<keyword evidence="2" id="KW-1185">Reference proteome</keyword>
<evidence type="ECO:0008006" key="3">
    <source>
        <dbReference type="Google" id="ProtNLM"/>
    </source>
</evidence>
<evidence type="ECO:0000313" key="2">
    <source>
        <dbReference type="Proteomes" id="UP001610861"/>
    </source>
</evidence>
<organism evidence="1 2">
    <name type="scientific">Microbacterium alkaliflavum</name>
    <dbReference type="NCBI Taxonomy" id="3248839"/>
    <lineage>
        <taxon>Bacteria</taxon>
        <taxon>Bacillati</taxon>
        <taxon>Actinomycetota</taxon>
        <taxon>Actinomycetes</taxon>
        <taxon>Micrococcales</taxon>
        <taxon>Microbacteriaceae</taxon>
        <taxon>Microbacterium</taxon>
    </lineage>
</organism>
<dbReference type="Proteomes" id="UP001610861">
    <property type="component" value="Unassembled WGS sequence"/>
</dbReference>
<evidence type="ECO:0000313" key="1">
    <source>
        <dbReference type="EMBL" id="MFH8253075.1"/>
    </source>
</evidence>
<sequence length="443" mass="48579">MAEIDLSKLPAGARGWGEFVGWATRSDDSQERYFLELKSDVDLSSKRGQHKVAKFILGAANRDPVKAAKRFGGYAVMLIGVGGGRADGIVPFEAKDLEREVKKLTGAEGPGWDYEQIPVAAGQVVIAIIVDPPTGRIWPALADGDGLFNGDVYLRGDGKTEKATGAELQVMLTRVAVSGASSALPSITVDVLEQALVVQFDRERLSKYIEDSAHELLREIDAPKRPSPFGWELSGLGVTERRSKDEFRRQVARWREAALAAPESGLEEIAARFAVGIRLRVTNPEKVSLRDVRVDVEFDEPIRALRWEDGDDEHARVTLFPERPKTWGSDSIVPLLAASSFGPFAVRDRNRVLWIERSVPARLSLSLDLLRAKETFVTDMDEVVLVAFVGSELQAPVTGRWTLTAGDVHDVLEGQLDLAIDHRDWIAAIAKLMGDAPGDEPGQ</sequence>
<protein>
    <recommendedName>
        <fullName evidence="3">ATP-binding protein</fullName>
    </recommendedName>
</protein>
<comment type="caution">
    <text evidence="1">The sequence shown here is derived from an EMBL/GenBank/DDBJ whole genome shotgun (WGS) entry which is preliminary data.</text>
</comment>
<name>A0ABW7QDT5_9MICO</name>
<gene>
    <name evidence="1" type="ORF">ACH3VR_22095</name>
</gene>
<dbReference type="EMBL" id="JBIQWL010000015">
    <property type="protein sequence ID" value="MFH8253075.1"/>
    <property type="molecule type" value="Genomic_DNA"/>
</dbReference>
<reference evidence="1 2" key="1">
    <citation type="submission" date="2024-09" db="EMBL/GenBank/DDBJ databases">
        <authorList>
            <person name="Pan X."/>
        </authorList>
    </citation>
    <scope>NUCLEOTIDE SEQUENCE [LARGE SCALE GENOMIC DNA]</scope>
    <source>
        <strain evidence="1 2">B2969</strain>
    </source>
</reference>
<proteinExistence type="predicted"/>
<accession>A0ABW7QDT5</accession>
<dbReference type="RefSeq" id="WP_397558500.1">
    <property type="nucleotide sequence ID" value="NZ_JBIQWL010000015.1"/>
</dbReference>